<proteinExistence type="predicted"/>
<comment type="caution">
    <text evidence="2">The sequence shown here is derived from an EMBL/GenBank/DDBJ whole genome shotgun (WGS) entry which is preliminary data.</text>
</comment>
<gene>
    <name evidence="2" type="ORF">FHR38_002619</name>
</gene>
<keyword evidence="3" id="KW-1185">Reference proteome</keyword>
<feature type="region of interest" description="Disordered" evidence="1">
    <location>
        <begin position="106"/>
        <end position="130"/>
    </location>
</feature>
<evidence type="ECO:0000313" key="3">
    <source>
        <dbReference type="Proteomes" id="UP000578819"/>
    </source>
</evidence>
<dbReference type="Proteomes" id="UP000578819">
    <property type="component" value="Unassembled WGS sequence"/>
</dbReference>
<feature type="region of interest" description="Disordered" evidence="1">
    <location>
        <begin position="22"/>
        <end position="46"/>
    </location>
</feature>
<dbReference type="EMBL" id="JACHJW010000001">
    <property type="protein sequence ID" value="MBB4958886.1"/>
    <property type="molecule type" value="Genomic_DNA"/>
</dbReference>
<protein>
    <submittedName>
        <fullName evidence="2">Uncharacterized protein</fullName>
    </submittedName>
</protein>
<accession>A0A7W7SQV1</accession>
<dbReference type="AlphaFoldDB" id="A0A7W7SQV1"/>
<evidence type="ECO:0000313" key="2">
    <source>
        <dbReference type="EMBL" id="MBB4958886.1"/>
    </source>
</evidence>
<reference evidence="2 3" key="1">
    <citation type="submission" date="2020-08" db="EMBL/GenBank/DDBJ databases">
        <title>Sequencing the genomes of 1000 actinobacteria strains.</title>
        <authorList>
            <person name="Klenk H.-P."/>
        </authorList>
    </citation>
    <scope>NUCLEOTIDE SEQUENCE [LARGE SCALE GENOMIC DNA]</scope>
    <source>
        <strain evidence="2 3">DSM 45886</strain>
    </source>
</reference>
<evidence type="ECO:0000256" key="1">
    <source>
        <dbReference type="SAM" id="MobiDB-lite"/>
    </source>
</evidence>
<dbReference type="RefSeq" id="WP_221450233.1">
    <property type="nucleotide sequence ID" value="NZ_JACHJW010000001.1"/>
</dbReference>
<organism evidence="2 3">
    <name type="scientific">Micromonospora polyrhachis</name>
    <dbReference type="NCBI Taxonomy" id="1282883"/>
    <lineage>
        <taxon>Bacteria</taxon>
        <taxon>Bacillati</taxon>
        <taxon>Actinomycetota</taxon>
        <taxon>Actinomycetes</taxon>
        <taxon>Micromonosporales</taxon>
        <taxon>Micromonosporaceae</taxon>
        <taxon>Micromonospora</taxon>
    </lineage>
</organism>
<name>A0A7W7SQV1_9ACTN</name>
<sequence>MHQHVTGDRDLPLAVLDEHRLVTGSVTGGGDDPDRAATPTPGATDERGRTVHLMQLSGPPQWLDKVVQHGVSTGFQGRDLGVLEHVAGIRKGGCPEVQVPPAVRSERGVRRHEELVRQNGARMDERADGR</sequence>